<feature type="domain" description="EMC1 first beta-propeller" evidence="15">
    <location>
        <begin position="19"/>
        <end position="414"/>
    </location>
</feature>
<evidence type="ECO:0000256" key="11">
    <source>
        <dbReference type="SAM" id="MobiDB-lite"/>
    </source>
</evidence>
<comment type="subunit">
    <text evidence="3">Component of the ER membrane protein complex (EMC).</text>
</comment>
<dbReference type="eggNOG" id="ENOG502QRH7">
    <property type="taxonomic scope" value="Eukaryota"/>
</dbReference>
<evidence type="ECO:0000256" key="8">
    <source>
        <dbReference type="ARBA" id="ARBA00022989"/>
    </source>
</evidence>
<proteinExistence type="inferred from homology"/>
<dbReference type="OMA" id="SWAEVYH"/>
<evidence type="ECO:0000256" key="1">
    <source>
        <dbReference type="ARBA" id="ARBA00004115"/>
    </source>
</evidence>
<reference evidence="17" key="1">
    <citation type="submission" date="2009-05" db="EMBL/GenBank/DDBJ databases">
        <title>The genome sequence of Ajellomyces capsulatus strain H143.</title>
        <authorList>
            <person name="Champion M."/>
            <person name="Cuomo C.A."/>
            <person name="Ma L.-J."/>
            <person name="Henn M.R."/>
            <person name="Sil A."/>
            <person name="Goldman B."/>
            <person name="Young S.K."/>
            <person name="Kodira C.D."/>
            <person name="Zeng Q."/>
            <person name="Koehrsen M."/>
            <person name="Alvarado L."/>
            <person name="Berlin A.M."/>
            <person name="Borenstein D."/>
            <person name="Chen Z."/>
            <person name="Engels R."/>
            <person name="Freedman E."/>
            <person name="Gellesch M."/>
            <person name="Goldberg J."/>
            <person name="Griggs A."/>
            <person name="Gujja S."/>
            <person name="Heiman D.I."/>
            <person name="Hepburn T.A."/>
            <person name="Howarth C."/>
            <person name="Jen D."/>
            <person name="Larson L."/>
            <person name="Lewis B."/>
            <person name="Mehta T."/>
            <person name="Park D."/>
            <person name="Pearson M."/>
            <person name="Roberts A."/>
            <person name="Saif S."/>
            <person name="Shea T.D."/>
            <person name="Shenoy N."/>
            <person name="Sisk P."/>
            <person name="Stolte C."/>
            <person name="Sykes S."/>
            <person name="Walk T."/>
            <person name="White J."/>
            <person name="Yandava C."/>
            <person name="Klein B."/>
            <person name="McEwen J.G."/>
            <person name="Puccia R."/>
            <person name="Goldman G.H."/>
            <person name="Felipe M.S."/>
            <person name="Nino-Vega G."/>
            <person name="San-Blas G."/>
            <person name="Taylor J.W."/>
            <person name="Mendoza L."/>
            <person name="Galagan J.E."/>
            <person name="Nusbaum C."/>
            <person name="Birren B.W."/>
        </authorList>
    </citation>
    <scope>NUCLEOTIDE SEQUENCE [LARGE SCALE GENOMIC DNA]</scope>
    <source>
        <strain evidence="17">H143</strain>
    </source>
</reference>
<name>C6HER1_AJECH</name>
<evidence type="ECO:0000256" key="4">
    <source>
        <dbReference type="ARBA" id="ARBA00020824"/>
    </source>
</evidence>
<dbReference type="Pfam" id="PF25293">
    <property type="entry name" value="Beta-prop_EMC1_N"/>
    <property type="match status" value="1"/>
</dbReference>
<dbReference type="Pfam" id="PF07774">
    <property type="entry name" value="EMC1_C"/>
    <property type="match status" value="1"/>
</dbReference>
<dbReference type="InterPro" id="IPR015943">
    <property type="entry name" value="WD40/YVTN_repeat-like_dom_sf"/>
</dbReference>
<feature type="chain" id="PRO_5002964263" description="ER membrane protein complex subunit 1" evidence="13">
    <location>
        <begin position="20"/>
        <end position="1329"/>
    </location>
</feature>
<evidence type="ECO:0000256" key="9">
    <source>
        <dbReference type="ARBA" id="ARBA00023136"/>
    </source>
</evidence>
<evidence type="ECO:0000256" key="12">
    <source>
        <dbReference type="SAM" id="Phobius"/>
    </source>
</evidence>
<comment type="subcellular location">
    <subcellularLocation>
        <location evidence="1">Endoplasmic reticulum membrane</location>
        <topology evidence="1">Single-pass type I membrane protein</topology>
    </subcellularLocation>
</comment>
<dbReference type="Gene3D" id="2.130.10.10">
    <property type="entry name" value="YVTN repeat-like/Quinoprotein amine dehydrogenase"/>
    <property type="match status" value="2"/>
</dbReference>
<feature type="transmembrane region" description="Helical" evidence="12">
    <location>
        <begin position="874"/>
        <end position="896"/>
    </location>
</feature>
<keyword evidence="6 13" id="KW-0732">Signal</keyword>
<feature type="domain" description="ER membrane protein complex subunit 1 C-terminal" evidence="14">
    <location>
        <begin position="702"/>
        <end position="893"/>
    </location>
</feature>
<evidence type="ECO:0000313" key="16">
    <source>
        <dbReference type="EMBL" id="EER41282.1"/>
    </source>
</evidence>
<evidence type="ECO:0000256" key="10">
    <source>
        <dbReference type="ARBA" id="ARBA00023180"/>
    </source>
</evidence>
<dbReference type="SUPFAM" id="SSF50998">
    <property type="entry name" value="Quinoprotein alcohol dehydrogenase-like"/>
    <property type="match status" value="1"/>
</dbReference>
<feature type="transmembrane region" description="Helical" evidence="12">
    <location>
        <begin position="1236"/>
        <end position="1261"/>
    </location>
</feature>
<feature type="region of interest" description="Disordered" evidence="11">
    <location>
        <begin position="1198"/>
        <end position="1235"/>
    </location>
</feature>
<keyword evidence="9 12" id="KW-0472">Membrane</keyword>
<gene>
    <name evidence="16" type="ORF">HCDG_04928</name>
</gene>
<dbReference type="SMART" id="SM00564">
    <property type="entry name" value="PQQ"/>
    <property type="match status" value="3"/>
</dbReference>
<dbReference type="GO" id="GO:0034975">
    <property type="term" value="P:protein folding in endoplasmic reticulum"/>
    <property type="evidence" value="ECO:0007669"/>
    <property type="project" value="TreeGrafter"/>
</dbReference>
<keyword evidence="8 12" id="KW-1133">Transmembrane helix</keyword>
<dbReference type="InterPro" id="IPR058545">
    <property type="entry name" value="Beta-prop_EMC1_1st"/>
</dbReference>
<sequence length="1329" mass="144239">MRLQAALILLASAVPASLAIFADEAYHIDYHHALLGTPQGHSTFFHKPSTSSAASLLYTLSEKYVLGAVNPKDGAIVWRQNLATAASADDDHPLPSLLRGVEGEDAVVSAIGGRVASWSALDGKLAWENEFHDGPVVGLETLVLDESVDPKLAAKDLIVLFGKKSGIVRRLDGASGNVKWEYKDDSDNSPFQVSTSQAAIYYISLQPATRKGYKIKVTALDLNTGHQTNHYTLNSEGEVSSPESIIFVGANSKSPLIVWADSTWKTIKINVIGTKHIHSLDVENNSGEDIQNVEFHAPRALNAEPHFLIHYATKSKSWAELPMVAESSVFTTSNRGTNIYFTRVTKTDISVVSSTSHEILAEWTPSEAVTENARHAVSEVVARGSTYAVRFAQVLEAGNWMLVRNGDIAWSRPEILTKAVAVSWADVNGGEKLAQALEVEGHESLVGAYIHRLKRHVMDLEGLPTWLRGLPVRILSSFMTSDGSDLISFGFRKLVIVATRNGYVLAIDHANKGKILWKTKAAESRDADWNVKAISVAHYIATVYVEDGSFVKVNVSSGEIIERGNPSEPLESIVLIPSGGNQVAVSVQARGVPDLSSVPLDGNTFIVTLNGGRVLGWKLRQAPGAPLGIFTAQRPETYQCYSPPTSRSGCINWKSTGRSLCSLQIFESKPCSPHGPLGIRQLPSIFSTLYPDKSFTPSPKPLVISELYESPIANDRGPLGDAANYSSIHSNSGIPRPHVISQAYIIPEPISSMAVSQTRQGITTKQLLCSLPASNGVIGIPRQLLDPRRPIGRSPTANEAEEGLTQYAAFLDFDGRWFLTHSRDVIGIQNIESSQTLLESTSLVFAYGLDVFGTRIHPSQAFDILGKGFSKIQLLLTVIALAVGVAMLAPLVNFSLPPFVIFPHLVGFGPTETSGLEMEVLRIKTNKFTRNNMREAHSANPKYPLLKSILFDRENIWLGRSSTMEIAKSFFCFCSDVARNRSSAMWYLLYFVVAANSLAFAFPSATVPNDRQNPPFVIPETTKLPQEDGLARRLVRRATTQQAEATICGYYAGSKQSRLACYNSNACVFHSSNANFPAMVGCCPTVSTTTPCTFISTCYGSSQFSATPSLRTYSNDPFVMLCTGSQDPHCHTRTWPGLSIADYQCTYSGTSSGAETMFTIGSLTDVKDENDQITETMSISWVDDSVLLAIRAASATITSDPETTAPRTAETESNTARPGDDGDDDNSEDSASKPPIGSIVGGVVGGVGGLLVLVIVLVFVWRRSKRKPATATAETAAGKADPEPPSPLDGDLGPVIHEMHGVDAHRRHELMPERTYVELPEPEVRHQLE</sequence>
<dbReference type="HOGENOM" id="CLU_259194_0_0_1"/>
<evidence type="ECO:0000256" key="3">
    <source>
        <dbReference type="ARBA" id="ARBA00011276"/>
    </source>
</evidence>
<keyword evidence="10" id="KW-0325">Glycoprotein</keyword>
<dbReference type="InterPro" id="IPR026895">
    <property type="entry name" value="EMC1"/>
</dbReference>
<dbReference type="PANTHER" id="PTHR21573:SF0">
    <property type="entry name" value="ER MEMBRANE PROTEIN COMPLEX SUBUNIT 1"/>
    <property type="match status" value="1"/>
</dbReference>
<dbReference type="Proteomes" id="UP000002624">
    <property type="component" value="Unassembled WGS sequence"/>
</dbReference>
<evidence type="ECO:0000313" key="17">
    <source>
        <dbReference type="Proteomes" id="UP000002624"/>
    </source>
</evidence>
<dbReference type="OrthoDB" id="28092at2759"/>
<protein>
    <recommendedName>
        <fullName evidence="4">ER membrane protein complex subunit 1</fullName>
    </recommendedName>
</protein>
<accession>C6HER1</accession>
<dbReference type="STRING" id="544712.C6HER1"/>
<evidence type="ECO:0000256" key="13">
    <source>
        <dbReference type="SAM" id="SignalP"/>
    </source>
</evidence>
<feature type="compositionally biased region" description="Low complexity" evidence="11">
    <location>
        <begin position="1201"/>
        <end position="1212"/>
    </location>
</feature>
<dbReference type="GO" id="GO:0072546">
    <property type="term" value="C:EMC complex"/>
    <property type="evidence" value="ECO:0007669"/>
    <property type="project" value="InterPro"/>
</dbReference>
<comment type="similarity">
    <text evidence="2">Belongs to the EMC1 family.</text>
</comment>
<feature type="compositionally biased region" description="Basic and acidic residues" evidence="11">
    <location>
        <begin position="1297"/>
        <end position="1329"/>
    </location>
</feature>
<keyword evidence="5 12" id="KW-0812">Transmembrane</keyword>
<dbReference type="InterPro" id="IPR011678">
    <property type="entry name" value="EMC1_C"/>
</dbReference>
<evidence type="ECO:0000256" key="6">
    <source>
        <dbReference type="ARBA" id="ARBA00022729"/>
    </source>
</evidence>
<dbReference type="InterPro" id="IPR018391">
    <property type="entry name" value="PQQ_b-propeller_rpt"/>
</dbReference>
<dbReference type="VEuPathDB" id="FungiDB:HCDG_04928"/>
<dbReference type="EMBL" id="GG692424">
    <property type="protein sequence ID" value="EER41282.1"/>
    <property type="molecule type" value="Genomic_DNA"/>
</dbReference>
<evidence type="ECO:0000256" key="2">
    <source>
        <dbReference type="ARBA" id="ARBA00007904"/>
    </source>
</evidence>
<evidence type="ECO:0000256" key="7">
    <source>
        <dbReference type="ARBA" id="ARBA00022824"/>
    </source>
</evidence>
<organism evidence="16 17">
    <name type="scientific">Ajellomyces capsulatus (strain H143)</name>
    <name type="common">Darling's disease fungus</name>
    <name type="synonym">Histoplasma capsulatum</name>
    <dbReference type="NCBI Taxonomy" id="544712"/>
    <lineage>
        <taxon>Eukaryota</taxon>
        <taxon>Fungi</taxon>
        <taxon>Dikarya</taxon>
        <taxon>Ascomycota</taxon>
        <taxon>Pezizomycotina</taxon>
        <taxon>Eurotiomycetes</taxon>
        <taxon>Eurotiomycetidae</taxon>
        <taxon>Onygenales</taxon>
        <taxon>Ajellomycetaceae</taxon>
        <taxon>Histoplasma</taxon>
    </lineage>
</organism>
<feature type="signal peptide" evidence="13">
    <location>
        <begin position="1"/>
        <end position="19"/>
    </location>
</feature>
<evidence type="ECO:0000259" key="14">
    <source>
        <dbReference type="Pfam" id="PF07774"/>
    </source>
</evidence>
<dbReference type="PANTHER" id="PTHR21573">
    <property type="entry name" value="ER MEMBRANE PROTEIN COMPLEX SUBUNIT 1"/>
    <property type="match status" value="1"/>
</dbReference>
<feature type="transmembrane region" description="Helical" evidence="12">
    <location>
        <begin position="987"/>
        <end position="1005"/>
    </location>
</feature>
<dbReference type="InterPro" id="IPR011047">
    <property type="entry name" value="Quinoprotein_ADH-like_sf"/>
</dbReference>
<keyword evidence="7" id="KW-0256">Endoplasmic reticulum</keyword>
<evidence type="ECO:0000256" key="5">
    <source>
        <dbReference type="ARBA" id="ARBA00022692"/>
    </source>
</evidence>
<evidence type="ECO:0000259" key="15">
    <source>
        <dbReference type="Pfam" id="PF25293"/>
    </source>
</evidence>
<feature type="region of interest" description="Disordered" evidence="11">
    <location>
        <begin position="1268"/>
        <end position="1329"/>
    </location>
</feature>